<keyword evidence="4" id="KW-1185">Reference proteome</keyword>
<evidence type="ECO:0000313" key="4">
    <source>
        <dbReference type="Proteomes" id="UP001432146"/>
    </source>
</evidence>
<dbReference type="Proteomes" id="UP001432146">
    <property type="component" value="Unassembled WGS sequence"/>
</dbReference>
<dbReference type="Pfam" id="PF16009">
    <property type="entry name" value="DUF4779"/>
    <property type="match status" value="1"/>
</dbReference>
<comment type="caution">
    <text evidence="3">The sequence shown here is derived from an EMBL/GenBank/DDBJ whole genome shotgun (WGS) entry which is preliminary data.</text>
</comment>
<dbReference type="InterPro" id="IPR031959">
    <property type="entry name" value="DUF4779"/>
</dbReference>
<name>A0AAW0ZEL8_9HYME</name>
<keyword evidence="2" id="KW-0732">Signal</keyword>
<evidence type="ECO:0000313" key="3">
    <source>
        <dbReference type="EMBL" id="KAK9296047.1"/>
    </source>
</evidence>
<dbReference type="EMBL" id="JAWNGG020000229">
    <property type="protein sequence ID" value="KAK9296047.1"/>
    <property type="molecule type" value="Genomic_DNA"/>
</dbReference>
<protein>
    <submittedName>
        <fullName evidence="3">Uncharacterized protein</fullName>
    </submittedName>
</protein>
<proteinExistence type="predicted"/>
<sequence length="336" mass="40423">MFFISYIVFFFFIQCCLCASDLRAVQNNEQSTRSLLDIVQKKIDAEHAIFDEEKKSKEGSSIYNKELGLKERKRDEKRYGNQDTARKGHDKGRHSSGDSEVVDHEKNAFEQHGSGYYKKGHHRTGFSNNYHKDESGNNSSFYEDSDDEGGHRSSGNTDGYYGQKLQNSFRDGSRDASYFEKDKAQRGLYDNSKIINNYHDHARGYNNDRYINDRKNYLRNEAQHYFDKNNEDVYNHKERHYSIPYRNDPYSNDRVPLFGYFRHYVDTLPGSYYREDPYVKPYSKDYRYFPYRQRDYEQETYYPYRGVYTRSNRDDLYDNRYLEKYRNGFDIRYHQI</sequence>
<feature type="chain" id="PRO_5044013280" evidence="2">
    <location>
        <begin position="19"/>
        <end position="336"/>
    </location>
</feature>
<feature type="compositionally biased region" description="Basic and acidic residues" evidence="1">
    <location>
        <begin position="73"/>
        <end position="109"/>
    </location>
</feature>
<evidence type="ECO:0000256" key="2">
    <source>
        <dbReference type="SAM" id="SignalP"/>
    </source>
</evidence>
<feature type="region of interest" description="Disordered" evidence="1">
    <location>
        <begin position="73"/>
        <end position="173"/>
    </location>
</feature>
<reference evidence="3 4" key="1">
    <citation type="submission" date="2024-05" db="EMBL/GenBank/DDBJ databases">
        <title>The nuclear and mitochondrial genome assemblies of Tetragonisca angustula (Apidae: Meliponini), a tiny yet remarkable pollinator in the Neotropics.</title>
        <authorList>
            <person name="Ferrari R."/>
            <person name="Ricardo P.C."/>
            <person name="Dias F.C."/>
            <person name="Araujo N.S."/>
            <person name="Soares D.O."/>
            <person name="Zhou Q.-S."/>
            <person name="Zhu C.-D."/>
            <person name="Coutinho L."/>
            <person name="Airas M.C."/>
            <person name="Batista T.M."/>
        </authorList>
    </citation>
    <scope>NUCLEOTIDE SEQUENCE [LARGE SCALE GENOMIC DNA]</scope>
    <source>
        <strain evidence="3">ASF017062</strain>
        <tissue evidence="3">Abdomen</tissue>
    </source>
</reference>
<accession>A0AAW0ZEL8</accession>
<feature type="signal peptide" evidence="2">
    <location>
        <begin position="1"/>
        <end position="18"/>
    </location>
</feature>
<evidence type="ECO:0000256" key="1">
    <source>
        <dbReference type="SAM" id="MobiDB-lite"/>
    </source>
</evidence>
<organism evidence="3 4">
    <name type="scientific">Tetragonisca angustula</name>
    <dbReference type="NCBI Taxonomy" id="166442"/>
    <lineage>
        <taxon>Eukaryota</taxon>
        <taxon>Metazoa</taxon>
        <taxon>Ecdysozoa</taxon>
        <taxon>Arthropoda</taxon>
        <taxon>Hexapoda</taxon>
        <taxon>Insecta</taxon>
        <taxon>Pterygota</taxon>
        <taxon>Neoptera</taxon>
        <taxon>Endopterygota</taxon>
        <taxon>Hymenoptera</taxon>
        <taxon>Apocrita</taxon>
        <taxon>Aculeata</taxon>
        <taxon>Apoidea</taxon>
        <taxon>Anthophila</taxon>
        <taxon>Apidae</taxon>
        <taxon>Tetragonisca</taxon>
    </lineage>
</organism>
<gene>
    <name evidence="3" type="ORF">QLX08_009818</name>
</gene>
<dbReference type="AlphaFoldDB" id="A0AAW0ZEL8"/>